<dbReference type="AlphaFoldDB" id="A0AAV7F693"/>
<evidence type="ECO:0000256" key="1">
    <source>
        <dbReference type="SAM" id="MobiDB-lite"/>
    </source>
</evidence>
<accession>A0AAV7F693</accession>
<feature type="compositionally biased region" description="Basic residues" evidence="1">
    <location>
        <begin position="1"/>
        <end position="11"/>
    </location>
</feature>
<evidence type="ECO:0000313" key="3">
    <source>
        <dbReference type="Proteomes" id="UP000825729"/>
    </source>
</evidence>
<name>A0AAV7F693_ARIFI</name>
<proteinExistence type="predicted"/>
<gene>
    <name evidence="2" type="ORF">H6P81_000692</name>
</gene>
<reference evidence="2 3" key="1">
    <citation type="submission" date="2021-07" db="EMBL/GenBank/DDBJ databases">
        <title>The Aristolochia fimbriata genome: insights into angiosperm evolution, floral development and chemical biosynthesis.</title>
        <authorList>
            <person name="Jiao Y."/>
        </authorList>
    </citation>
    <scope>NUCLEOTIDE SEQUENCE [LARGE SCALE GENOMIC DNA]</scope>
    <source>
        <strain evidence="2">IBCAS-2021</strain>
        <tissue evidence="2">Leaf</tissue>
    </source>
</reference>
<keyword evidence="3" id="KW-1185">Reference proteome</keyword>
<protein>
    <submittedName>
        <fullName evidence="2">Uncharacterized protein</fullName>
    </submittedName>
</protein>
<evidence type="ECO:0000313" key="2">
    <source>
        <dbReference type="EMBL" id="KAG9456184.1"/>
    </source>
</evidence>
<dbReference type="EMBL" id="JAINDJ010000002">
    <property type="protein sequence ID" value="KAG9456184.1"/>
    <property type="molecule type" value="Genomic_DNA"/>
</dbReference>
<dbReference type="Proteomes" id="UP000825729">
    <property type="component" value="Unassembled WGS sequence"/>
</dbReference>
<organism evidence="2 3">
    <name type="scientific">Aristolochia fimbriata</name>
    <name type="common">White veined hardy Dutchman's pipe vine</name>
    <dbReference type="NCBI Taxonomy" id="158543"/>
    <lineage>
        <taxon>Eukaryota</taxon>
        <taxon>Viridiplantae</taxon>
        <taxon>Streptophyta</taxon>
        <taxon>Embryophyta</taxon>
        <taxon>Tracheophyta</taxon>
        <taxon>Spermatophyta</taxon>
        <taxon>Magnoliopsida</taxon>
        <taxon>Magnoliidae</taxon>
        <taxon>Piperales</taxon>
        <taxon>Aristolochiaceae</taxon>
        <taxon>Aristolochia</taxon>
    </lineage>
</organism>
<sequence length="98" mass="11311">MYRVQHTRSKARTGLMRQNKKKKTKEEEERQEPAARLSQGRGWLLPSFLCAVAYGVVANEETKRVANDSYCSRGEFEYAAPLLKMWPPFSEYITAEPP</sequence>
<comment type="caution">
    <text evidence="2">The sequence shown here is derived from an EMBL/GenBank/DDBJ whole genome shotgun (WGS) entry which is preliminary data.</text>
</comment>
<feature type="compositionally biased region" description="Basic and acidic residues" evidence="1">
    <location>
        <begin position="24"/>
        <end position="33"/>
    </location>
</feature>
<feature type="region of interest" description="Disordered" evidence="1">
    <location>
        <begin position="1"/>
        <end position="38"/>
    </location>
</feature>